<reference evidence="8" key="1">
    <citation type="submission" date="2015-10" db="EMBL/GenBank/DDBJ databases">
        <authorList>
            <person name="Lehtovirta-Morley L.E."/>
            <person name="Vieille C."/>
        </authorList>
    </citation>
    <scope>NUCLEOTIDE SEQUENCE [LARGE SCALE GENOMIC DNA]</scope>
</reference>
<dbReference type="InterPro" id="IPR053943">
    <property type="entry name" value="RlmKL-like_Mtase_CS"/>
</dbReference>
<evidence type="ECO:0000313" key="7">
    <source>
        <dbReference type="EMBL" id="CUR50795.1"/>
    </source>
</evidence>
<dbReference type="AlphaFoldDB" id="A0A128A0C8"/>
<gene>
    <name evidence="7" type="ORF">NDEV_0030</name>
</gene>
<proteinExistence type="predicted"/>
<evidence type="ECO:0000256" key="1">
    <source>
        <dbReference type="ARBA" id="ARBA00004496"/>
    </source>
</evidence>
<keyword evidence="4" id="KW-0808">Transferase</keyword>
<accession>A0A128A0C8</accession>
<dbReference type="PANTHER" id="PTHR14911:SF13">
    <property type="entry name" value="TRNA (GUANINE(6)-N2)-METHYLTRANSFERASE THUMP3"/>
    <property type="match status" value="1"/>
</dbReference>
<dbReference type="KEGG" id="ndv:NDEV_0030"/>
<dbReference type="GO" id="GO:0030488">
    <property type="term" value="P:tRNA methylation"/>
    <property type="evidence" value="ECO:0007669"/>
    <property type="project" value="TreeGrafter"/>
</dbReference>
<dbReference type="Pfam" id="PF01170">
    <property type="entry name" value="UPF0020"/>
    <property type="match status" value="1"/>
</dbReference>
<evidence type="ECO:0000313" key="8">
    <source>
        <dbReference type="Proteomes" id="UP000196239"/>
    </source>
</evidence>
<dbReference type="EMBL" id="LN890280">
    <property type="protein sequence ID" value="CUR50795.1"/>
    <property type="molecule type" value="Genomic_DNA"/>
</dbReference>
<dbReference type="InterPro" id="IPR029063">
    <property type="entry name" value="SAM-dependent_MTases_sf"/>
</dbReference>
<evidence type="ECO:0000256" key="3">
    <source>
        <dbReference type="ARBA" id="ARBA00022603"/>
    </source>
</evidence>
<dbReference type="Proteomes" id="UP000196239">
    <property type="component" value="Chromosome 1"/>
</dbReference>
<organism evidence="7 8">
    <name type="scientific">Nitrosotalea devaniterrae</name>
    <dbReference type="NCBI Taxonomy" id="1078905"/>
    <lineage>
        <taxon>Archaea</taxon>
        <taxon>Nitrososphaerota</taxon>
        <taxon>Nitrososphaeria</taxon>
        <taxon>Nitrosotaleales</taxon>
        <taxon>Nitrosotaleaceae</taxon>
        <taxon>Nitrosotalea</taxon>
    </lineage>
</organism>
<evidence type="ECO:0000259" key="6">
    <source>
        <dbReference type="Pfam" id="PF01170"/>
    </source>
</evidence>
<dbReference type="GO" id="GO:0016423">
    <property type="term" value="F:tRNA (guanine) methyltransferase activity"/>
    <property type="evidence" value="ECO:0007669"/>
    <property type="project" value="TreeGrafter"/>
</dbReference>
<dbReference type="SUPFAM" id="SSF53335">
    <property type="entry name" value="S-adenosyl-L-methionine-dependent methyltransferases"/>
    <property type="match status" value="1"/>
</dbReference>
<dbReference type="PROSITE" id="PS01261">
    <property type="entry name" value="UPF0020"/>
    <property type="match status" value="1"/>
</dbReference>
<keyword evidence="3 7" id="KW-0489">Methyltransferase</keyword>
<feature type="domain" description="Ribosomal RNA large subunit methyltransferase K/L-like methyltransferase" evidence="6">
    <location>
        <begin position="153"/>
        <end position="270"/>
    </location>
</feature>
<evidence type="ECO:0000256" key="2">
    <source>
        <dbReference type="ARBA" id="ARBA00022490"/>
    </source>
</evidence>
<evidence type="ECO:0000256" key="4">
    <source>
        <dbReference type="ARBA" id="ARBA00022679"/>
    </source>
</evidence>
<dbReference type="Gene3D" id="3.40.50.150">
    <property type="entry name" value="Vaccinia Virus protein VP39"/>
    <property type="match status" value="1"/>
</dbReference>
<keyword evidence="5" id="KW-0819">tRNA processing</keyword>
<comment type="subcellular location">
    <subcellularLocation>
        <location evidence="1">Cytoplasm</location>
    </subcellularLocation>
</comment>
<dbReference type="SUPFAM" id="SSF143437">
    <property type="entry name" value="THUMP domain-like"/>
    <property type="match status" value="1"/>
</dbReference>
<dbReference type="GO" id="GO:0005737">
    <property type="term" value="C:cytoplasm"/>
    <property type="evidence" value="ECO:0007669"/>
    <property type="project" value="UniProtKB-SubCell"/>
</dbReference>
<dbReference type="PANTHER" id="PTHR14911">
    <property type="entry name" value="THUMP DOMAIN-CONTAINING"/>
    <property type="match status" value="1"/>
</dbReference>
<name>A0A128A0C8_9ARCH</name>
<sequence>MSSFFVLQSQYEDLARDEIISISKSYDSKIDVKSEPRLVMISSKVPWHKIANRATFARYSGKIAGTFDDITKIELSIPKPASFVCRTINLSSKNIGSSALERQAGGILSRKWGSKVSLSDPCLTVYLIITDSKKYLGYLDRQVRPKLPVKIIKHPHELDMKLSRCLVNLSQLKEGKILCDPFCGTGTILLEAESMGIQSVGIDFDKIMCKITKKNLAANGFDSKVINSGYEEMLNVKSNAIVTDLPYGISSRASVSPKKLIKDFVSIIPKRKKLVMVYKKGLEVDEISKAKKYEIYRHKSLTRVIAVS</sequence>
<keyword evidence="2" id="KW-0963">Cytoplasm</keyword>
<dbReference type="CDD" id="cd02440">
    <property type="entry name" value="AdoMet_MTases"/>
    <property type="match status" value="1"/>
</dbReference>
<evidence type="ECO:0000256" key="5">
    <source>
        <dbReference type="ARBA" id="ARBA00022694"/>
    </source>
</evidence>
<keyword evidence="8" id="KW-1185">Reference proteome</keyword>
<dbReference type="InterPro" id="IPR000241">
    <property type="entry name" value="RlmKL-like_Mtase"/>
</dbReference>
<protein>
    <submittedName>
        <fullName evidence="7">Putative RNA methylase</fullName>
    </submittedName>
</protein>